<dbReference type="EMBL" id="LXQA010378890">
    <property type="protein sequence ID" value="MCI47914.1"/>
    <property type="molecule type" value="Genomic_DNA"/>
</dbReference>
<protein>
    <submittedName>
        <fullName evidence="1">Uncharacterized protein</fullName>
    </submittedName>
</protein>
<organism evidence="1 2">
    <name type="scientific">Trifolium medium</name>
    <dbReference type="NCBI Taxonomy" id="97028"/>
    <lineage>
        <taxon>Eukaryota</taxon>
        <taxon>Viridiplantae</taxon>
        <taxon>Streptophyta</taxon>
        <taxon>Embryophyta</taxon>
        <taxon>Tracheophyta</taxon>
        <taxon>Spermatophyta</taxon>
        <taxon>Magnoliopsida</taxon>
        <taxon>eudicotyledons</taxon>
        <taxon>Gunneridae</taxon>
        <taxon>Pentapetalae</taxon>
        <taxon>rosids</taxon>
        <taxon>fabids</taxon>
        <taxon>Fabales</taxon>
        <taxon>Fabaceae</taxon>
        <taxon>Papilionoideae</taxon>
        <taxon>50 kb inversion clade</taxon>
        <taxon>NPAAA clade</taxon>
        <taxon>Hologalegina</taxon>
        <taxon>IRL clade</taxon>
        <taxon>Trifolieae</taxon>
        <taxon>Trifolium</taxon>
    </lineage>
</organism>
<dbReference type="Proteomes" id="UP000265520">
    <property type="component" value="Unassembled WGS sequence"/>
</dbReference>
<dbReference type="AlphaFoldDB" id="A0A392SI83"/>
<evidence type="ECO:0000313" key="2">
    <source>
        <dbReference type="Proteomes" id="UP000265520"/>
    </source>
</evidence>
<name>A0A392SI83_9FABA</name>
<evidence type="ECO:0000313" key="1">
    <source>
        <dbReference type="EMBL" id="MCI47914.1"/>
    </source>
</evidence>
<comment type="caution">
    <text evidence="1">The sequence shown here is derived from an EMBL/GenBank/DDBJ whole genome shotgun (WGS) entry which is preliminary data.</text>
</comment>
<feature type="non-terminal residue" evidence="1">
    <location>
        <position position="1"/>
    </location>
</feature>
<keyword evidence="2" id="KW-1185">Reference proteome</keyword>
<reference evidence="1 2" key="1">
    <citation type="journal article" date="2018" name="Front. Plant Sci.">
        <title>Red Clover (Trifolium pratense) and Zigzag Clover (T. medium) - A Picture of Genomic Similarities and Differences.</title>
        <authorList>
            <person name="Dluhosova J."/>
            <person name="Istvanek J."/>
            <person name="Nedelnik J."/>
            <person name="Repkova J."/>
        </authorList>
    </citation>
    <scope>NUCLEOTIDE SEQUENCE [LARGE SCALE GENOMIC DNA]</scope>
    <source>
        <strain evidence="2">cv. 10/8</strain>
        <tissue evidence="1">Leaf</tissue>
    </source>
</reference>
<accession>A0A392SI83</accession>
<proteinExistence type="predicted"/>
<sequence length="28" mass="3230">AVSLDVVFGTGSDDFLNEEDSDLWLWWL</sequence>